<evidence type="ECO:0000313" key="2">
    <source>
        <dbReference type="Proteomes" id="UP000824469"/>
    </source>
</evidence>
<sequence length="57" mass="6553">MEDLLVDRDQWIVVSGVMPMGMKVEDWEKIDRKARSSIRLCLSDSVLLNVSNEKSTQ</sequence>
<keyword evidence="2" id="KW-1185">Reference proteome</keyword>
<gene>
    <name evidence="1" type="ORF">KI387_042910</name>
</gene>
<organism evidence="1 2">
    <name type="scientific">Taxus chinensis</name>
    <name type="common">Chinese yew</name>
    <name type="synonym">Taxus wallichiana var. chinensis</name>
    <dbReference type="NCBI Taxonomy" id="29808"/>
    <lineage>
        <taxon>Eukaryota</taxon>
        <taxon>Viridiplantae</taxon>
        <taxon>Streptophyta</taxon>
        <taxon>Embryophyta</taxon>
        <taxon>Tracheophyta</taxon>
        <taxon>Spermatophyta</taxon>
        <taxon>Pinopsida</taxon>
        <taxon>Pinidae</taxon>
        <taxon>Conifers II</taxon>
        <taxon>Cupressales</taxon>
        <taxon>Taxaceae</taxon>
        <taxon>Taxus</taxon>
    </lineage>
</organism>
<dbReference type="AlphaFoldDB" id="A0AA38C992"/>
<dbReference type="EMBL" id="JAHRHJ020003349">
    <property type="protein sequence ID" value="KAH9291903.1"/>
    <property type="molecule type" value="Genomic_DNA"/>
</dbReference>
<name>A0AA38C992_TAXCH</name>
<reference evidence="1 2" key="1">
    <citation type="journal article" date="2021" name="Nat. Plants">
        <title>The Taxus genome provides insights into paclitaxel biosynthesis.</title>
        <authorList>
            <person name="Xiong X."/>
            <person name="Gou J."/>
            <person name="Liao Q."/>
            <person name="Li Y."/>
            <person name="Zhou Q."/>
            <person name="Bi G."/>
            <person name="Li C."/>
            <person name="Du R."/>
            <person name="Wang X."/>
            <person name="Sun T."/>
            <person name="Guo L."/>
            <person name="Liang H."/>
            <person name="Lu P."/>
            <person name="Wu Y."/>
            <person name="Zhang Z."/>
            <person name="Ro D.K."/>
            <person name="Shang Y."/>
            <person name="Huang S."/>
            <person name="Yan J."/>
        </authorList>
    </citation>
    <scope>NUCLEOTIDE SEQUENCE [LARGE SCALE GENOMIC DNA]</scope>
    <source>
        <strain evidence="1">Ta-2019</strain>
    </source>
</reference>
<dbReference type="Proteomes" id="UP000824469">
    <property type="component" value="Unassembled WGS sequence"/>
</dbReference>
<protein>
    <submittedName>
        <fullName evidence="1">Uncharacterized protein</fullName>
    </submittedName>
</protein>
<comment type="caution">
    <text evidence="1">The sequence shown here is derived from an EMBL/GenBank/DDBJ whole genome shotgun (WGS) entry which is preliminary data.</text>
</comment>
<proteinExistence type="predicted"/>
<accession>A0AA38C992</accession>
<feature type="non-terminal residue" evidence="1">
    <location>
        <position position="57"/>
    </location>
</feature>
<evidence type="ECO:0000313" key="1">
    <source>
        <dbReference type="EMBL" id="KAH9291903.1"/>
    </source>
</evidence>